<accession>A0A4U5P093</accession>
<evidence type="ECO:0000259" key="6">
    <source>
        <dbReference type="Pfam" id="PF02737"/>
    </source>
</evidence>
<evidence type="ECO:0000259" key="5">
    <source>
        <dbReference type="Pfam" id="PF00725"/>
    </source>
</evidence>
<evidence type="ECO:0000313" key="8">
    <source>
        <dbReference type="Proteomes" id="UP000298663"/>
    </source>
</evidence>
<evidence type="ECO:0000256" key="4">
    <source>
        <dbReference type="ARBA" id="ARBA00023268"/>
    </source>
</evidence>
<feature type="domain" description="3-hydroxyacyl-CoA dehydrogenase C-terminal" evidence="5">
    <location>
        <begin position="348"/>
        <end position="428"/>
    </location>
</feature>
<gene>
    <name evidence="7" type="ORF">L596_013185</name>
</gene>
<reference evidence="7 8" key="2">
    <citation type="journal article" date="2019" name="G3 (Bethesda)">
        <title>Hybrid Assembly of the Genome of the Entomopathogenic Nematode Steinernema carpocapsae Identifies the X-Chromosome.</title>
        <authorList>
            <person name="Serra L."/>
            <person name="Macchietto M."/>
            <person name="Macias-Munoz A."/>
            <person name="McGill C.J."/>
            <person name="Rodriguez I.M."/>
            <person name="Rodriguez B."/>
            <person name="Murad R."/>
            <person name="Mortazavi A."/>
        </authorList>
    </citation>
    <scope>NUCLEOTIDE SEQUENCE [LARGE SCALE GENOMIC DNA]</scope>
    <source>
        <strain evidence="7 8">ALL</strain>
    </source>
</reference>
<evidence type="ECO:0000313" key="7">
    <source>
        <dbReference type="EMBL" id="TKR89024.1"/>
    </source>
</evidence>
<dbReference type="InterPro" id="IPR036291">
    <property type="entry name" value="NAD(P)-bd_dom_sf"/>
</dbReference>
<evidence type="ECO:0008006" key="9">
    <source>
        <dbReference type="Google" id="ProtNLM"/>
    </source>
</evidence>
<comment type="caution">
    <text evidence="7">The sequence shown here is derived from an EMBL/GenBank/DDBJ whole genome shotgun (WGS) entry which is preliminary data.</text>
</comment>
<evidence type="ECO:0000256" key="3">
    <source>
        <dbReference type="ARBA" id="ARBA00023239"/>
    </source>
</evidence>
<dbReference type="Proteomes" id="UP000298663">
    <property type="component" value="Unassembled WGS sequence"/>
</dbReference>
<dbReference type="SUPFAM" id="SSF48179">
    <property type="entry name" value="6-phosphogluconate dehydrogenase C-terminal domain-like"/>
    <property type="match status" value="2"/>
</dbReference>
<keyword evidence="2" id="KW-0413">Isomerase</keyword>
<keyword evidence="8" id="KW-1185">Reference proteome</keyword>
<dbReference type="GO" id="GO:0006635">
    <property type="term" value="P:fatty acid beta-oxidation"/>
    <property type="evidence" value="ECO:0007669"/>
    <property type="project" value="TreeGrafter"/>
</dbReference>
<dbReference type="InterPro" id="IPR006108">
    <property type="entry name" value="3HC_DH_C"/>
</dbReference>
<dbReference type="InterPro" id="IPR008927">
    <property type="entry name" value="6-PGluconate_DH-like_C_sf"/>
</dbReference>
<feature type="domain" description="3-hydroxyacyl-CoA dehydrogenase NAD binding" evidence="6">
    <location>
        <begin position="41"/>
        <end position="218"/>
    </location>
</feature>
<dbReference type="GO" id="GO:0016853">
    <property type="term" value="F:isomerase activity"/>
    <property type="evidence" value="ECO:0007669"/>
    <property type="project" value="UniProtKB-KW"/>
</dbReference>
<reference evidence="7 8" key="1">
    <citation type="journal article" date="2015" name="Genome Biol.">
        <title>Comparative genomics of Steinernema reveals deeply conserved gene regulatory networks.</title>
        <authorList>
            <person name="Dillman A.R."/>
            <person name="Macchietto M."/>
            <person name="Porter C.F."/>
            <person name="Rogers A."/>
            <person name="Williams B."/>
            <person name="Antoshechkin I."/>
            <person name="Lee M.M."/>
            <person name="Goodwin Z."/>
            <person name="Lu X."/>
            <person name="Lewis E.E."/>
            <person name="Goodrich-Blair H."/>
            <person name="Stock S.P."/>
            <person name="Adams B.J."/>
            <person name="Sternberg P.W."/>
            <person name="Mortazavi A."/>
        </authorList>
    </citation>
    <scope>NUCLEOTIDE SEQUENCE [LARGE SCALE GENOMIC DNA]</scope>
    <source>
        <strain evidence="7 8">ALL</strain>
    </source>
</reference>
<proteinExistence type="predicted"/>
<evidence type="ECO:0000256" key="1">
    <source>
        <dbReference type="ARBA" id="ARBA00023002"/>
    </source>
</evidence>
<dbReference type="InterPro" id="IPR006176">
    <property type="entry name" value="3-OHacyl-CoA_DH_NAD-bd"/>
</dbReference>
<evidence type="ECO:0000256" key="2">
    <source>
        <dbReference type="ARBA" id="ARBA00023235"/>
    </source>
</evidence>
<dbReference type="GO" id="GO:0003857">
    <property type="term" value="F:(3S)-3-hydroxyacyl-CoA dehydrogenase (NAD+) activity"/>
    <property type="evidence" value="ECO:0007669"/>
    <property type="project" value="TreeGrafter"/>
</dbReference>
<feature type="domain" description="3-hydroxyacyl-CoA dehydrogenase C-terminal" evidence="5">
    <location>
        <begin position="221"/>
        <end position="309"/>
    </location>
</feature>
<keyword evidence="1" id="KW-0560">Oxidoreductase</keyword>
<keyword evidence="3" id="KW-0456">Lyase</keyword>
<dbReference type="FunFam" id="3.40.50.720:FF:000796">
    <property type="entry name" value="Enoyl-CoA Hydratase"/>
    <property type="match status" value="1"/>
</dbReference>
<dbReference type="Pfam" id="PF00725">
    <property type="entry name" value="3HCDH"/>
    <property type="match status" value="2"/>
</dbReference>
<dbReference type="STRING" id="34508.A0A4U5P093"/>
<dbReference type="EMBL" id="AZBU02000003">
    <property type="protein sequence ID" value="TKR89024.1"/>
    <property type="molecule type" value="Genomic_DNA"/>
</dbReference>
<dbReference type="GO" id="GO:0016829">
    <property type="term" value="F:lyase activity"/>
    <property type="evidence" value="ECO:0007669"/>
    <property type="project" value="UniProtKB-KW"/>
</dbReference>
<dbReference type="Pfam" id="PF02737">
    <property type="entry name" value="3HCDH_N"/>
    <property type="match status" value="1"/>
</dbReference>
<dbReference type="SUPFAM" id="SSF51735">
    <property type="entry name" value="NAD(P)-binding Rossmann-fold domains"/>
    <property type="match status" value="1"/>
</dbReference>
<name>A0A4U5P093_STECR</name>
<organism evidence="7 8">
    <name type="scientific">Steinernema carpocapsae</name>
    <name type="common">Entomopathogenic nematode</name>
    <dbReference type="NCBI Taxonomy" id="34508"/>
    <lineage>
        <taxon>Eukaryota</taxon>
        <taxon>Metazoa</taxon>
        <taxon>Ecdysozoa</taxon>
        <taxon>Nematoda</taxon>
        <taxon>Chromadorea</taxon>
        <taxon>Rhabditida</taxon>
        <taxon>Tylenchina</taxon>
        <taxon>Panagrolaimomorpha</taxon>
        <taxon>Strongyloidoidea</taxon>
        <taxon>Steinernematidae</taxon>
        <taxon>Steinernema</taxon>
    </lineage>
</organism>
<sequence>MEKVPENVRGYLLDAYASAKNWRLPNGQVARQFKSVPLNEVGVIGGGTMGRGIAIAVARAGYRTILIENNLKFLEGAKSELLKSIARELKLKRMTKTEADVVDKNLSYNTNLESLKNCDMVIEVIFENMKEKKILFTKLDKICKKSCILGTNTSSLNIDELASPLRDHSRLVGIHFFNPAHVMKTIEIIAGKHTSGEAVATAFEISNKMQKLPVLVGNCPGFVFNRVLFVYTFTIATLMSQYGYFPKDLDKLMMDFGLAMGPVAMWDMNGIDVGAKVSAENGWELTELQRRMMALKRYGRKTGRGYYQYTKDGRKVVDPEVEQMILELKKTPGKRIQLNGDKDLLEFILFPMLNEAFKLVEEGMIADPAQIDLMLVFGLGWPAKTGGLVKYMIEDVGLSEVKKRLDQWHAQLGLSVHKASKMLDAYAKKSFKASL</sequence>
<protein>
    <recommendedName>
        <fullName evidence="9">3-hydroxyacyl-CoA dehydrogenase C-terminal domain-containing protein</fullName>
    </recommendedName>
</protein>
<dbReference type="GO" id="GO:0005777">
    <property type="term" value="C:peroxisome"/>
    <property type="evidence" value="ECO:0007669"/>
    <property type="project" value="TreeGrafter"/>
</dbReference>
<keyword evidence="4" id="KW-0511">Multifunctional enzyme</keyword>
<dbReference type="PANTHER" id="PTHR23309">
    <property type="entry name" value="3-HYDROXYACYL-COA DEHYROGENASE"/>
    <property type="match status" value="1"/>
</dbReference>
<dbReference type="OrthoDB" id="2018133at2759"/>
<dbReference type="PANTHER" id="PTHR23309:SF49">
    <property type="entry name" value="PEROXISOMAL BIFUNCTIONAL ENZYME"/>
    <property type="match status" value="1"/>
</dbReference>
<dbReference type="AlphaFoldDB" id="A0A4U5P093"/>
<dbReference type="GO" id="GO:0070403">
    <property type="term" value="F:NAD+ binding"/>
    <property type="evidence" value="ECO:0007669"/>
    <property type="project" value="InterPro"/>
</dbReference>
<dbReference type="Gene3D" id="1.10.1040.50">
    <property type="match status" value="1"/>
</dbReference>
<dbReference type="Gene3D" id="3.40.50.720">
    <property type="entry name" value="NAD(P)-binding Rossmann-like Domain"/>
    <property type="match status" value="1"/>
</dbReference>